<evidence type="ECO:0000313" key="2">
    <source>
        <dbReference type="Proteomes" id="UP001165308"/>
    </source>
</evidence>
<proteinExistence type="predicted"/>
<dbReference type="RefSeq" id="WP_250080174.1">
    <property type="nucleotide sequence ID" value="NZ_JAMJPJ010000004.1"/>
</dbReference>
<keyword evidence="2" id="KW-1185">Reference proteome</keyword>
<reference evidence="1" key="1">
    <citation type="submission" date="2022-05" db="EMBL/GenBank/DDBJ databases">
        <title>Halomonas geminus sp. nov. and Halomonas llamarensis sp. nov. isolated from high-altitude salars of the Atacama Desert.</title>
        <authorList>
            <person name="Hintersatz C."/>
            <person name="Rojas L.A."/>
            <person name="Wei T.-S."/>
            <person name="Kutschke S."/>
            <person name="Lehmann F."/>
            <person name="Jain R."/>
            <person name="Pollmann K."/>
        </authorList>
    </citation>
    <scope>NUCLEOTIDE SEQUENCE</scope>
    <source>
        <strain evidence="1">ATCHA</strain>
    </source>
</reference>
<protein>
    <submittedName>
        <fullName evidence="1">Uncharacterized protein</fullName>
    </submittedName>
</protein>
<name>A0ABT0SNC6_9GAMM</name>
<dbReference type="Proteomes" id="UP001165308">
    <property type="component" value="Unassembled WGS sequence"/>
</dbReference>
<accession>A0ABT0SNC6</accession>
<evidence type="ECO:0000313" key="1">
    <source>
        <dbReference type="EMBL" id="MCL7929151.1"/>
    </source>
</evidence>
<dbReference type="EMBL" id="JAMJPJ010000004">
    <property type="protein sequence ID" value="MCL7929151.1"/>
    <property type="molecule type" value="Genomic_DNA"/>
</dbReference>
<organism evidence="1 2">
    <name type="scientific">Halomonas llamarensis</name>
    <dbReference type="NCBI Taxonomy" id="2945104"/>
    <lineage>
        <taxon>Bacteria</taxon>
        <taxon>Pseudomonadati</taxon>
        <taxon>Pseudomonadota</taxon>
        <taxon>Gammaproteobacteria</taxon>
        <taxon>Oceanospirillales</taxon>
        <taxon>Halomonadaceae</taxon>
        <taxon>Halomonas</taxon>
    </lineage>
</organism>
<sequence length="108" mass="11816">MNNANHHIPAPSLLTQAHRDAMAYIQDLAITISFQGIYCVSAEYTGVGHGFRVNVLLFSELAKDNFKAHQSFTVYLPGLERLAGHNALEELQAIARDLEALLPGVVAE</sequence>
<gene>
    <name evidence="1" type="ORF">M8006_04005</name>
</gene>
<comment type="caution">
    <text evidence="1">The sequence shown here is derived from an EMBL/GenBank/DDBJ whole genome shotgun (WGS) entry which is preliminary data.</text>
</comment>